<feature type="compositionally biased region" description="Low complexity" evidence="1">
    <location>
        <begin position="67"/>
        <end position="81"/>
    </location>
</feature>
<dbReference type="GO" id="GO:0006301">
    <property type="term" value="P:DNA damage tolerance"/>
    <property type="evidence" value="ECO:0007669"/>
    <property type="project" value="InterPro"/>
</dbReference>
<dbReference type="InterPro" id="IPR003034">
    <property type="entry name" value="SAP_dom"/>
</dbReference>
<protein>
    <recommendedName>
        <fullName evidence="2">SAP domain-containing protein</fullName>
    </recommendedName>
</protein>
<evidence type="ECO:0000313" key="4">
    <source>
        <dbReference type="Proteomes" id="UP000007431"/>
    </source>
</evidence>
<dbReference type="Pfam" id="PF02037">
    <property type="entry name" value="SAP"/>
    <property type="match status" value="1"/>
</dbReference>
<dbReference type="InterPro" id="IPR039577">
    <property type="entry name" value="Rad18"/>
</dbReference>
<dbReference type="EMBL" id="GL377303">
    <property type="protein sequence ID" value="EFJ00508.1"/>
    <property type="molecule type" value="Genomic_DNA"/>
</dbReference>
<feature type="region of interest" description="Disordered" evidence="1">
    <location>
        <begin position="136"/>
        <end position="181"/>
    </location>
</feature>
<feature type="region of interest" description="Disordered" evidence="1">
    <location>
        <begin position="274"/>
        <end position="343"/>
    </location>
</feature>
<dbReference type="PANTHER" id="PTHR14134:SF2">
    <property type="entry name" value="E3 UBIQUITIN-PROTEIN LIGASE RAD18"/>
    <property type="match status" value="1"/>
</dbReference>
<dbReference type="eggNOG" id="KOG0287">
    <property type="taxonomic scope" value="Eukaryota"/>
</dbReference>
<feature type="domain" description="SAP" evidence="2">
    <location>
        <begin position="184"/>
        <end position="218"/>
    </location>
</feature>
<accession>D8PTG8</accession>
<evidence type="ECO:0000259" key="2">
    <source>
        <dbReference type="SMART" id="SM00513"/>
    </source>
</evidence>
<gene>
    <name evidence="3" type="ORF">SCHCODRAFT_106084</name>
</gene>
<keyword evidence="4" id="KW-1185">Reference proteome</keyword>
<reference evidence="3 4" key="1">
    <citation type="journal article" date="2010" name="Nat. Biotechnol.">
        <title>Genome sequence of the model mushroom Schizophyllum commune.</title>
        <authorList>
            <person name="Ohm R.A."/>
            <person name="de Jong J.F."/>
            <person name="Lugones L.G."/>
            <person name="Aerts A."/>
            <person name="Kothe E."/>
            <person name="Stajich J.E."/>
            <person name="de Vries R.P."/>
            <person name="Record E."/>
            <person name="Levasseur A."/>
            <person name="Baker S.E."/>
            <person name="Bartholomew K.A."/>
            <person name="Coutinho P.M."/>
            <person name="Erdmann S."/>
            <person name="Fowler T.J."/>
            <person name="Gathman A.C."/>
            <person name="Lombard V."/>
            <person name="Henrissat B."/>
            <person name="Knabe N."/>
            <person name="Kuees U."/>
            <person name="Lilly W.W."/>
            <person name="Lindquist E."/>
            <person name="Lucas S."/>
            <person name="Magnuson J.K."/>
            <person name="Piumi F."/>
            <person name="Raudaskoski M."/>
            <person name="Salamov A."/>
            <person name="Schmutz J."/>
            <person name="Schwarze F.W.M.R."/>
            <person name="vanKuyk P.A."/>
            <person name="Horton J.S."/>
            <person name="Grigoriev I.V."/>
            <person name="Woesten H.A.B."/>
        </authorList>
    </citation>
    <scope>NUCLEOTIDE SEQUENCE [LARGE SCALE GENOMIC DNA]</scope>
    <source>
        <strain evidence="4">H4-8 / FGSC 9210</strain>
    </source>
</reference>
<dbReference type="GO" id="GO:0005634">
    <property type="term" value="C:nucleus"/>
    <property type="evidence" value="ECO:0007669"/>
    <property type="project" value="TreeGrafter"/>
</dbReference>
<dbReference type="AlphaFoldDB" id="D8PTG8"/>
<sequence length="343" mass="37990">MADKQECPICRHNANEGTLRVNIQVEDIVTAWKTARPYMLKLAKDDADAQAEASTAGKKRKRGPEPSTSRSNSNTTAAGNAEVKRETPEEDDDIEMIGSLGAKAQPGDDDPIDCPVCFKPVKFKNVNSHIDSNCKRLLHTPKPTKASTSTSSSSNAFSKLMPSGKSRGKHKEDDNAAPLPKVSYDTLKDKKIRELLADEKLPTTGDRATCVERHKKWVMIYNGNLDRSASNRKSRAQLQKELKNWEETIKPKSSKKPAVENAEAYVRNHNDDFRRLVEQARASRPKKDRDSAQDSQVDAVQDARQDEFTPSSTEPTPPMSSSPNKDMTIIDLNSSQDSAEVVA</sequence>
<dbReference type="STRING" id="578458.D8PTG8"/>
<dbReference type="RefSeq" id="XP_003035410.1">
    <property type="nucleotide sequence ID" value="XM_003035364.1"/>
</dbReference>
<name>D8PTG8_SCHCM</name>
<dbReference type="OrthoDB" id="9049620at2759"/>
<feature type="region of interest" description="Disordered" evidence="1">
    <location>
        <begin position="44"/>
        <end position="92"/>
    </location>
</feature>
<feature type="compositionally biased region" description="Polar residues" evidence="1">
    <location>
        <begin position="331"/>
        <end position="343"/>
    </location>
</feature>
<dbReference type="GeneID" id="9586758"/>
<proteinExistence type="predicted"/>
<dbReference type="HOGENOM" id="CLU_028491_3_0_1"/>
<evidence type="ECO:0000313" key="3">
    <source>
        <dbReference type="EMBL" id="EFJ00508.1"/>
    </source>
</evidence>
<dbReference type="Proteomes" id="UP000007431">
    <property type="component" value="Unassembled WGS sequence"/>
</dbReference>
<dbReference type="PANTHER" id="PTHR14134">
    <property type="entry name" value="E3 UBIQUITIN-PROTEIN LIGASE RAD18"/>
    <property type="match status" value="1"/>
</dbReference>
<dbReference type="FunCoup" id="D8PTG8">
    <property type="interactions" value="164"/>
</dbReference>
<feature type="non-terminal residue" evidence="3">
    <location>
        <position position="343"/>
    </location>
</feature>
<dbReference type="SMART" id="SM00513">
    <property type="entry name" value="SAP"/>
    <property type="match status" value="1"/>
</dbReference>
<dbReference type="KEGG" id="scm:SCHCO_02482875"/>
<dbReference type="GO" id="GO:0006513">
    <property type="term" value="P:protein monoubiquitination"/>
    <property type="evidence" value="ECO:0007669"/>
    <property type="project" value="InterPro"/>
</dbReference>
<dbReference type="OMA" id="IPNTGPR"/>
<dbReference type="GO" id="GO:0003697">
    <property type="term" value="F:single-stranded DNA binding"/>
    <property type="evidence" value="ECO:0007669"/>
    <property type="project" value="InterPro"/>
</dbReference>
<dbReference type="GO" id="GO:0061630">
    <property type="term" value="F:ubiquitin protein ligase activity"/>
    <property type="evidence" value="ECO:0007669"/>
    <property type="project" value="InterPro"/>
</dbReference>
<evidence type="ECO:0000256" key="1">
    <source>
        <dbReference type="SAM" id="MobiDB-lite"/>
    </source>
</evidence>
<dbReference type="GO" id="GO:0097505">
    <property type="term" value="C:Rad6-Rad18 complex"/>
    <property type="evidence" value="ECO:0007669"/>
    <property type="project" value="TreeGrafter"/>
</dbReference>
<dbReference type="VEuPathDB" id="FungiDB:SCHCODRAFT_02482875"/>
<dbReference type="InParanoid" id="D8PTG8"/>
<organism evidence="4">
    <name type="scientific">Schizophyllum commune (strain H4-8 / FGSC 9210)</name>
    <name type="common">Split gill fungus</name>
    <dbReference type="NCBI Taxonomy" id="578458"/>
    <lineage>
        <taxon>Eukaryota</taxon>
        <taxon>Fungi</taxon>
        <taxon>Dikarya</taxon>
        <taxon>Basidiomycota</taxon>
        <taxon>Agaricomycotina</taxon>
        <taxon>Agaricomycetes</taxon>
        <taxon>Agaricomycetidae</taxon>
        <taxon>Agaricales</taxon>
        <taxon>Schizophyllaceae</taxon>
        <taxon>Schizophyllum</taxon>
    </lineage>
</organism>